<reference evidence="1 2" key="1">
    <citation type="journal article" date="2018" name="Front. Plant Sci.">
        <title>Red Clover (Trifolium pratense) and Zigzag Clover (T. medium) - A Picture of Genomic Similarities and Differences.</title>
        <authorList>
            <person name="Dluhosova J."/>
            <person name="Istvanek J."/>
            <person name="Nedelnik J."/>
            <person name="Repkova J."/>
        </authorList>
    </citation>
    <scope>NUCLEOTIDE SEQUENCE [LARGE SCALE GENOMIC DNA]</scope>
    <source>
        <strain evidence="2">cv. 10/8</strain>
        <tissue evidence="1">Leaf</tissue>
    </source>
</reference>
<comment type="caution">
    <text evidence="1">The sequence shown here is derived from an EMBL/GenBank/DDBJ whole genome shotgun (WGS) entry which is preliminary data.</text>
</comment>
<name>A0A392S396_9FABA</name>
<organism evidence="1 2">
    <name type="scientific">Trifolium medium</name>
    <dbReference type="NCBI Taxonomy" id="97028"/>
    <lineage>
        <taxon>Eukaryota</taxon>
        <taxon>Viridiplantae</taxon>
        <taxon>Streptophyta</taxon>
        <taxon>Embryophyta</taxon>
        <taxon>Tracheophyta</taxon>
        <taxon>Spermatophyta</taxon>
        <taxon>Magnoliopsida</taxon>
        <taxon>eudicotyledons</taxon>
        <taxon>Gunneridae</taxon>
        <taxon>Pentapetalae</taxon>
        <taxon>rosids</taxon>
        <taxon>fabids</taxon>
        <taxon>Fabales</taxon>
        <taxon>Fabaceae</taxon>
        <taxon>Papilionoideae</taxon>
        <taxon>50 kb inversion clade</taxon>
        <taxon>NPAAA clade</taxon>
        <taxon>Hologalegina</taxon>
        <taxon>IRL clade</taxon>
        <taxon>Trifolieae</taxon>
        <taxon>Trifolium</taxon>
    </lineage>
</organism>
<dbReference type="AlphaFoldDB" id="A0A392S396"/>
<accession>A0A392S396</accession>
<proteinExistence type="predicted"/>
<dbReference type="EMBL" id="LXQA010307466">
    <property type="protein sequence ID" value="MCI42674.1"/>
    <property type="molecule type" value="Genomic_DNA"/>
</dbReference>
<feature type="non-terminal residue" evidence="1">
    <location>
        <position position="1"/>
    </location>
</feature>
<keyword evidence="2" id="KW-1185">Reference proteome</keyword>
<dbReference type="Proteomes" id="UP000265520">
    <property type="component" value="Unassembled WGS sequence"/>
</dbReference>
<sequence>STAQIKYVVDTYGFSKEYSIKSAKSAVGGEEIVMQIQSGLTQGSG</sequence>
<evidence type="ECO:0000313" key="1">
    <source>
        <dbReference type="EMBL" id="MCI42674.1"/>
    </source>
</evidence>
<protein>
    <submittedName>
        <fullName evidence="1">Uncharacterized protein</fullName>
    </submittedName>
</protein>
<evidence type="ECO:0000313" key="2">
    <source>
        <dbReference type="Proteomes" id="UP000265520"/>
    </source>
</evidence>